<gene>
    <name evidence="1" type="ORF">GCM10009776_28230</name>
</gene>
<reference evidence="1 2" key="1">
    <citation type="journal article" date="2019" name="Int. J. Syst. Evol. Microbiol.">
        <title>The Global Catalogue of Microorganisms (GCM) 10K type strain sequencing project: providing services to taxonomists for standard genome sequencing and annotation.</title>
        <authorList>
            <consortium name="The Broad Institute Genomics Platform"/>
            <consortium name="The Broad Institute Genome Sequencing Center for Infectious Disease"/>
            <person name="Wu L."/>
            <person name="Ma J."/>
        </authorList>
    </citation>
    <scope>NUCLEOTIDE SEQUENCE [LARGE SCALE GENOMIC DNA]</scope>
    <source>
        <strain evidence="1 2">JCM 14901</strain>
    </source>
</reference>
<dbReference type="EMBL" id="BAAAOG010000006">
    <property type="protein sequence ID" value="GAA1963847.1"/>
    <property type="molecule type" value="Genomic_DNA"/>
</dbReference>
<evidence type="ECO:0000313" key="1">
    <source>
        <dbReference type="EMBL" id="GAA1963847.1"/>
    </source>
</evidence>
<proteinExistence type="predicted"/>
<comment type="caution">
    <text evidence="1">The sequence shown here is derived from an EMBL/GenBank/DDBJ whole genome shotgun (WGS) entry which is preliminary data.</text>
</comment>
<name>A0ABN2R596_9MICO</name>
<evidence type="ECO:0000313" key="2">
    <source>
        <dbReference type="Proteomes" id="UP001499933"/>
    </source>
</evidence>
<organism evidence="1 2">
    <name type="scientific">Microbacterium deminutum</name>
    <dbReference type="NCBI Taxonomy" id="344164"/>
    <lineage>
        <taxon>Bacteria</taxon>
        <taxon>Bacillati</taxon>
        <taxon>Actinomycetota</taxon>
        <taxon>Actinomycetes</taxon>
        <taxon>Micrococcales</taxon>
        <taxon>Microbacteriaceae</taxon>
        <taxon>Microbacterium</taxon>
    </lineage>
</organism>
<accession>A0ABN2R596</accession>
<dbReference type="Proteomes" id="UP001499933">
    <property type="component" value="Unassembled WGS sequence"/>
</dbReference>
<keyword evidence="2" id="KW-1185">Reference proteome</keyword>
<protein>
    <submittedName>
        <fullName evidence="1">Uncharacterized protein</fullName>
    </submittedName>
</protein>
<dbReference type="RefSeq" id="WP_344095717.1">
    <property type="nucleotide sequence ID" value="NZ_BAAAOG010000006.1"/>
</dbReference>
<sequence>MSAFQFDRGSDFAGLCPVCGEELEWAPAWGQGHIAIVAVCRDHGIVDQYDALD</sequence>